<reference evidence="3 4" key="1">
    <citation type="journal article" date="2019" name="Mol. Biol. Evol.">
        <title>Blast fungal genomes show frequent chromosomal changes, gene gains and losses, and effector gene turnover.</title>
        <authorList>
            <person name="Gomez Luciano L.B."/>
            <person name="Jason Tsai I."/>
            <person name="Chuma I."/>
            <person name="Tosa Y."/>
            <person name="Chen Y.H."/>
            <person name="Li J.Y."/>
            <person name="Li M.Y."/>
            <person name="Jade Lu M.Y."/>
            <person name="Nakayashiki H."/>
            <person name="Li W.H."/>
        </authorList>
    </citation>
    <scope>NUCLEOTIDE SEQUENCE [LARGE SCALE GENOMIC DNA]</scope>
    <source>
        <strain evidence="3">MZ5-1-6</strain>
    </source>
</reference>
<accession>A0A4P7N0P5</accession>
<evidence type="ECO:0000313" key="3">
    <source>
        <dbReference type="EMBL" id="QBZ55887.1"/>
    </source>
</evidence>
<protein>
    <recommendedName>
        <fullName evidence="2">Protein kinase domain-containing protein</fullName>
    </recommendedName>
</protein>
<dbReference type="SUPFAM" id="SSF56112">
    <property type="entry name" value="Protein kinase-like (PK-like)"/>
    <property type="match status" value="1"/>
</dbReference>
<dbReference type="InterPro" id="IPR000719">
    <property type="entry name" value="Prot_kinase_dom"/>
</dbReference>
<evidence type="ECO:0000313" key="4">
    <source>
        <dbReference type="Proteomes" id="UP000294847"/>
    </source>
</evidence>
<dbReference type="PANTHER" id="PTHR24359:SF37">
    <property type="entry name" value="PROTEIN KINASE DOMAIN-CONTAINING PROTEIN"/>
    <property type="match status" value="1"/>
</dbReference>
<dbReference type="InterPro" id="IPR011009">
    <property type="entry name" value="Kinase-like_dom_sf"/>
</dbReference>
<name>A0A4P7N0P5_PYROR</name>
<dbReference type="CDD" id="cd00180">
    <property type="entry name" value="PKc"/>
    <property type="match status" value="1"/>
</dbReference>
<dbReference type="AlphaFoldDB" id="A0A4P7N0P5"/>
<dbReference type="Gene3D" id="3.30.200.20">
    <property type="entry name" value="Phosphorylase Kinase, domain 1"/>
    <property type="match status" value="1"/>
</dbReference>
<dbReference type="Proteomes" id="UP000294847">
    <property type="component" value="Chromosome 2"/>
</dbReference>
<feature type="compositionally biased region" description="Low complexity" evidence="1">
    <location>
        <begin position="1"/>
        <end position="13"/>
    </location>
</feature>
<evidence type="ECO:0000256" key="1">
    <source>
        <dbReference type="SAM" id="MobiDB-lite"/>
    </source>
</evidence>
<dbReference type="PANTHER" id="PTHR24359">
    <property type="entry name" value="SERINE/THREONINE-PROTEIN KINASE SBK1"/>
    <property type="match status" value="1"/>
</dbReference>
<proteinExistence type="predicted"/>
<dbReference type="PROSITE" id="PS50011">
    <property type="entry name" value="PROTEIN_KINASE_DOM"/>
    <property type="match status" value="1"/>
</dbReference>
<dbReference type="EMBL" id="CP034205">
    <property type="protein sequence ID" value="QBZ55887.1"/>
    <property type="molecule type" value="Genomic_DNA"/>
</dbReference>
<dbReference type="SMART" id="SM00220">
    <property type="entry name" value="S_TKc"/>
    <property type="match status" value="1"/>
</dbReference>
<feature type="domain" description="Protein kinase" evidence="2">
    <location>
        <begin position="269"/>
        <end position="616"/>
    </location>
</feature>
<feature type="region of interest" description="Disordered" evidence="1">
    <location>
        <begin position="1"/>
        <end position="22"/>
    </location>
</feature>
<dbReference type="GO" id="GO:0005524">
    <property type="term" value="F:ATP binding"/>
    <property type="evidence" value="ECO:0007669"/>
    <property type="project" value="InterPro"/>
</dbReference>
<sequence>MQQQQQQQQQQRQPPSIQVESEVLSEIVRPDSGASSGLGPLLPREDGPYERLDGLLRQFYIPRGVKWNETQGLWPYELLRLVLNPKRVQACLEKCLDMSQDSALNLCNAIMGSNPASDVGLWQERITEKSPGGGAPAVANTTTTTTTAAAGYLRIFALLLLQEKPGLIRVFVKEGVCDAKLPLEIVINNGVYEMPQPSRPSDIKKSEWFSNSDLEHLMTYQWKFLIPCFTFSTTKDTTKNTTKDTPNDTVPHYEFRDQVLLPWVELEGYNGRNAGGNGDVSKVSISVFSLHMENTELNAIISENLQPKDRIYAVKSLRQKNASKEFEKERQMLKRFGGIQHPHIVTLLATYQYKNQYHFIFPWADLDLDEYWNQTPPVKPGSPDYCGFVCWVFKQLQGLSGALQVIHGPTRSGGASLAVPGSDPEEIKYGRHGDIKPQNILWFDNGSEWAGAEQRGILVITDMGASAVHREVSRSNVPNQPLPCTPSYKPPECDRKGGKITRAYDIWTLGCVFLEMAIWMLEDISGRDEFRTRMTSQFLEGGKMDLFYDIKRPGQDGMCEFVLKESVLEYISALHRNPNCTQFIHDLLDLTLKKMLCIEYETRIKADNLVKDLATIDEKVNNKDSKDYAVKTCPWEQGMAISSPSVLAEYQQDNKGEIKALQLRLASATTVGESGQDEMDID</sequence>
<dbReference type="Pfam" id="PF00069">
    <property type="entry name" value="Pkinase"/>
    <property type="match status" value="1"/>
</dbReference>
<dbReference type="GO" id="GO:0004674">
    <property type="term" value="F:protein serine/threonine kinase activity"/>
    <property type="evidence" value="ECO:0007669"/>
    <property type="project" value="TreeGrafter"/>
</dbReference>
<dbReference type="Gene3D" id="1.10.510.10">
    <property type="entry name" value="Transferase(Phosphotransferase) domain 1"/>
    <property type="match status" value="1"/>
</dbReference>
<gene>
    <name evidence="3" type="ORF">PoMZ_00793</name>
</gene>
<organism evidence="3 4">
    <name type="scientific">Pyricularia oryzae</name>
    <name type="common">Rice blast fungus</name>
    <name type="synonym">Magnaporthe oryzae</name>
    <dbReference type="NCBI Taxonomy" id="318829"/>
    <lineage>
        <taxon>Eukaryota</taxon>
        <taxon>Fungi</taxon>
        <taxon>Dikarya</taxon>
        <taxon>Ascomycota</taxon>
        <taxon>Pezizomycotina</taxon>
        <taxon>Sordariomycetes</taxon>
        <taxon>Sordariomycetidae</taxon>
        <taxon>Magnaporthales</taxon>
        <taxon>Pyriculariaceae</taxon>
        <taxon>Pyricularia</taxon>
    </lineage>
</organism>
<evidence type="ECO:0000259" key="2">
    <source>
        <dbReference type="PROSITE" id="PS50011"/>
    </source>
</evidence>